<dbReference type="AlphaFoldDB" id="A0A0L0FN42"/>
<evidence type="ECO:0000256" key="1">
    <source>
        <dbReference type="SAM" id="MobiDB-lite"/>
    </source>
</evidence>
<reference evidence="2 3" key="1">
    <citation type="submission" date="2011-02" db="EMBL/GenBank/DDBJ databases">
        <title>The Genome Sequence of Sphaeroforma arctica JP610.</title>
        <authorList>
            <consortium name="The Broad Institute Genome Sequencing Platform"/>
            <person name="Russ C."/>
            <person name="Cuomo C."/>
            <person name="Young S.K."/>
            <person name="Zeng Q."/>
            <person name="Gargeya S."/>
            <person name="Alvarado L."/>
            <person name="Berlin A."/>
            <person name="Chapman S.B."/>
            <person name="Chen Z."/>
            <person name="Freedman E."/>
            <person name="Gellesch M."/>
            <person name="Goldberg J."/>
            <person name="Griggs A."/>
            <person name="Gujja S."/>
            <person name="Heilman E."/>
            <person name="Heiman D."/>
            <person name="Howarth C."/>
            <person name="Mehta T."/>
            <person name="Neiman D."/>
            <person name="Pearson M."/>
            <person name="Roberts A."/>
            <person name="Saif S."/>
            <person name="Shea T."/>
            <person name="Shenoy N."/>
            <person name="Sisk P."/>
            <person name="Stolte C."/>
            <person name="Sykes S."/>
            <person name="White J."/>
            <person name="Yandava C."/>
            <person name="Burger G."/>
            <person name="Gray M.W."/>
            <person name="Holland P.W.H."/>
            <person name="King N."/>
            <person name="Lang F.B.F."/>
            <person name="Roger A.J."/>
            <person name="Ruiz-Trillo I."/>
            <person name="Haas B."/>
            <person name="Nusbaum C."/>
            <person name="Birren B."/>
        </authorList>
    </citation>
    <scope>NUCLEOTIDE SEQUENCE [LARGE SCALE GENOMIC DNA]</scope>
    <source>
        <strain evidence="2 3">JP610</strain>
    </source>
</reference>
<organism evidence="2 3">
    <name type="scientific">Sphaeroforma arctica JP610</name>
    <dbReference type="NCBI Taxonomy" id="667725"/>
    <lineage>
        <taxon>Eukaryota</taxon>
        <taxon>Ichthyosporea</taxon>
        <taxon>Ichthyophonida</taxon>
        <taxon>Sphaeroforma</taxon>
    </lineage>
</organism>
<accession>A0A0L0FN42</accession>
<feature type="region of interest" description="Disordered" evidence="1">
    <location>
        <begin position="1"/>
        <end position="28"/>
    </location>
</feature>
<protein>
    <submittedName>
        <fullName evidence="2">Uncharacterized protein</fullName>
    </submittedName>
</protein>
<keyword evidence="3" id="KW-1185">Reference proteome</keyword>
<dbReference type="GeneID" id="25909874"/>
<name>A0A0L0FN42_9EUKA</name>
<proteinExistence type="predicted"/>
<gene>
    <name evidence="2" type="ORF">SARC_09370</name>
</gene>
<dbReference type="Proteomes" id="UP000054560">
    <property type="component" value="Unassembled WGS sequence"/>
</dbReference>
<dbReference type="RefSeq" id="XP_014152089.1">
    <property type="nucleotide sequence ID" value="XM_014296614.1"/>
</dbReference>
<sequence>MAPTNTLKRKESLVSTHEAPAPLAKGKMLARRETATYHEYAPSEKGSRHTITPLFEAKHRAFKANFFSRNPELWPVFANEDALEVITWRQVTFQME</sequence>
<evidence type="ECO:0000313" key="3">
    <source>
        <dbReference type="Proteomes" id="UP000054560"/>
    </source>
</evidence>
<evidence type="ECO:0000313" key="2">
    <source>
        <dbReference type="EMBL" id="KNC78187.1"/>
    </source>
</evidence>
<dbReference type="EMBL" id="KQ242541">
    <property type="protein sequence ID" value="KNC78187.1"/>
    <property type="molecule type" value="Genomic_DNA"/>
</dbReference>